<dbReference type="InterPro" id="IPR013491">
    <property type="entry name" value="Tape_meas_N"/>
</dbReference>
<proteinExistence type="predicted"/>
<evidence type="ECO:0000256" key="2">
    <source>
        <dbReference type="SAM" id="MobiDB-lite"/>
    </source>
</evidence>
<reference evidence="4 5" key="2">
    <citation type="submission" date="2019-01" db="EMBL/GenBank/DDBJ databases">
        <authorList>
            <person name="Li Y."/>
        </authorList>
    </citation>
    <scope>NUCLEOTIDE SEQUENCE [LARGE SCALE GENOMIC DNA]</scope>
    <source>
        <strain evidence="4 5">D19-10-3-21</strain>
    </source>
</reference>
<reference evidence="4 5" key="1">
    <citation type="submission" date="2019-01" db="EMBL/GenBank/DDBJ databases">
        <title>Sinorhodobacter populi sp. nov. isolated from the symptomatic bark tissue of Populus euramericana canker.</title>
        <authorList>
            <person name="Xu G."/>
        </authorList>
    </citation>
    <scope>NUCLEOTIDE SEQUENCE [LARGE SCALE GENOMIC DNA]</scope>
    <source>
        <strain evidence="4 5">D19-10-3-21</strain>
    </source>
</reference>
<evidence type="ECO:0000313" key="5">
    <source>
        <dbReference type="Proteomes" id="UP000285295"/>
    </source>
</evidence>
<dbReference type="RefSeq" id="WP_128237572.1">
    <property type="nucleotide sequence ID" value="NZ_SAUX01000013.1"/>
</dbReference>
<evidence type="ECO:0000259" key="3">
    <source>
        <dbReference type="Pfam" id="PF20155"/>
    </source>
</evidence>
<feature type="compositionally biased region" description="Basic and acidic residues" evidence="2">
    <location>
        <begin position="718"/>
        <end position="738"/>
    </location>
</feature>
<keyword evidence="1" id="KW-0175">Coiled coil</keyword>
<gene>
    <name evidence="4" type="ORF">D2T31_12135</name>
</gene>
<name>A0A443K7W1_9RHOB</name>
<evidence type="ECO:0000256" key="1">
    <source>
        <dbReference type="SAM" id="Coils"/>
    </source>
</evidence>
<dbReference type="AlphaFoldDB" id="A0A443K7W1"/>
<feature type="coiled-coil region" evidence="1">
    <location>
        <begin position="2"/>
        <end position="29"/>
    </location>
</feature>
<comment type="caution">
    <text evidence="4">The sequence shown here is derived from an EMBL/GenBank/DDBJ whole genome shotgun (WGS) entry which is preliminary data.</text>
</comment>
<protein>
    <recommendedName>
        <fullName evidence="3">Tape measure protein N-terminal domain-containing protein</fullName>
    </recommendedName>
</protein>
<dbReference type="NCBIfam" id="TIGR02675">
    <property type="entry name" value="tape_meas_nterm"/>
    <property type="match status" value="1"/>
</dbReference>
<dbReference type="OrthoDB" id="7311517at2"/>
<feature type="domain" description="Tape measure protein N-terminal" evidence="3">
    <location>
        <begin position="73"/>
        <end position="263"/>
    </location>
</feature>
<dbReference type="Proteomes" id="UP000285295">
    <property type="component" value="Unassembled WGS sequence"/>
</dbReference>
<dbReference type="Pfam" id="PF20155">
    <property type="entry name" value="TMP_3"/>
    <property type="match status" value="1"/>
</dbReference>
<sequence length="1011" mass="105638">MATDLEKLVVQLSADIKQYQREMQKAQGVSDRQARAIENRFRKMNKNLDGIMSAGARAVITPLAGISAALSIREVARYADAWTVANNMLASASSISGTQARSLEDLNKIANETRSGISETADLYAKLLRSTAGVAKSEEDVARATEIVNKAFKAGGAAASEQAAGILQLSQGLGSGVLQGDELRSVRENAPILAQAIADYYKVSIAGLKKLGEEGKITSDGVFKAILAAQPKIEAAFATTNATIADGMTKVNNAFTEYVGGTDSSLGATVRLTQGLNALADNFDEIADVTIKVASIIAAGLLGRSIGGMVKNLGLAGSAAVKFVAAIRAATTVAGVGTALMGLSAAAAPIGAVLGVAAVGALVAYSSASKGAEKSTSLVNSEMQRLGLISPQAAKAVDQVSTAIKDIPADEKAKMLAALNDEIERLKNGGSVVGSVFAALSGGGDPDADTLAGIGNRAQYGQVAGGRKMYGFTSGDKDALKAIEQMVDQFRNMQISADDVSAKVAELAQTDLSKPAKELLAVLGQVAQKTEAAMSLRLANDDLTDIDNARAKIEGLRGELTVTKLAFDGWSMPLVKEVGSIIDAFDDGQVSAADTKTALEKVADANPQASAYIAKVTPILSILQAIIDKAALAKLSMQIGSGGYEPDLGRFPNPYADYEKQYRTDAYIKEQQRIQGLTKDQLALEKEIEQVRKAAAKEGISLSEGQIKTIAEGNIAADKARSEEGKKPKTSAEQRAVERYDDSTLKEIEGMKAETAALNALEVGQDKYGNSVARARKEAELLQQLQNKGVPITDAMRKQVAALADQWYEAAEANSVALEKHEEFQQAVETAKSSMQDAFAGLITGANSFNDALASVLSSLAQMAANKAFESIWTAGLGSGTESFLKGLGFAGGGYTGAGGKLQPAGVVHKGEYVFSKEATSRIGVDTLEAMHHAAKRGYADGGLVGAANAKLSTQTQGNAASPRITINNNAPGVDVAAKSISREEVVILVNQRISDNNRAVSDRQYLTGGR</sequence>
<feature type="region of interest" description="Disordered" evidence="2">
    <location>
        <begin position="717"/>
        <end position="738"/>
    </location>
</feature>
<dbReference type="EMBL" id="SAUX01000013">
    <property type="protein sequence ID" value="RWR28854.1"/>
    <property type="molecule type" value="Genomic_DNA"/>
</dbReference>
<organism evidence="4 5">
    <name type="scientific">Paenirhodobacter populi</name>
    <dbReference type="NCBI Taxonomy" id="2306993"/>
    <lineage>
        <taxon>Bacteria</taxon>
        <taxon>Pseudomonadati</taxon>
        <taxon>Pseudomonadota</taxon>
        <taxon>Alphaproteobacteria</taxon>
        <taxon>Rhodobacterales</taxon>
        <taxon>Rhodobacter group</taxon>
        <taxon>Paenirhodobacter</taxon>
    </lineage>
</organism>
<evidence type="ECO:0000313" key="4">
    <source>
        <dbReference type="EMBL" id="RWR28854.1"/>
    </source>
</evidence>
<accession>A0A443K7W1</accession>